<accession>A0ABS6ELD4</accession>
<evidence type="ECO:0000259" key="1">
    <source>
        <dbReference type="Pfam" id="PF18425"/>
    </source>
</evidence>
<comment type="caution">
    <text evidence="2">The sequence shown here is derived from an EMBL/GenBank/DDBJ whole genome shotgun (WGS) entry which is preliminary data.</text>
</comment>
<dbReference type="EMBL" id="JAHLQF010000004">
    <property type="protein sequence ID" value="MBU5485825.1"/>
    <property type="molecule type" value="Genomic_DNA"/>
</dbReference>
<evidence type="ECO:0000313" key="3">
    <source>
        <dbReference type="Proteomes" id="UP000726170"/>
    </source>
</evidence>
<dbReference type="RefSeq" id="WP_216440429.1">
    <property type="nucleotide sequence ID" value="NZ_JAHLQF010000004.1"/>
</dbReference>
<organism evidence="2 3">
    <name type="scientific">Clostridium mobile</name>
    <dbReference type="NCBI Taxonomy" id="2841512"/>
    <lineage>
        <taxon>Bacteria</taxon>
        <taxon>Bacillati</taxon>
        <taxon>Bacillota</taxon>
        <taxon>Clostridia</taxon>
        <taxon>Eubacteriales</taxon>
        <taxon>Clostridiaceae</taxon>
        <taxon>Clostridium</taxon>
    </lineage>
</organism>
<dbReference type="Pfam" id="PF18425">
    <property type="entry name" value="CspB_prodomain"/>
    <property type="match status" value="1"/>
</dbReference>
<sequence length="403" mass="46293">MMLGGINIKVDNLLNALKSIPQENLKELAVVSRNGKIIKGKIELIATYKIERYEIDEALSFIGANFEDLGYNFGIITINVKDINKISKIPGIDEIELPRTIYFDEANYDYKALSNDNESNSIIGFITSGISYNHPEFIDDKGESKLDYIYDLSQKGKMWDKNDINKALKSQNPMKILHHRDDLGYGNFMVKNVLKNTRGKRPIIMVKVTPGKNIVHTKSTLIMKGIKYLIDKKGELKKQLIIYSAFNDKYNFSYKDSLFSQYIDMIIEKEGIKFILEKQSNTDKVYFKRGKINKFQSIPFHIRPRKGNVTLQLHKEFLNNYILEIVNPLGKTSGLIELSKGYTDGYIGENKYHIYDTGPKSYNINGEIIISIVLNEDVIDEGQWKLNIVCKDEYRGIYALSFV</sequence>
<gene>
    <name evidence="2" type="ORF">KQI86_16010</name>
</gene>
<dbReference type="Proteomes" id="UP000726170">
    <property type="component" value="Unassembled WGS sequence"/>
</dbReference>
<keyword evidence="3" id="KW-1185">Reference proteome</keyword>
<feature type="domain" description="Csp protease B prodomain" evidence="1">
    <location>
        <begin position="9"/>
        <end position="99"/>
    </location>
</feature>
<proteinExistence type="predicted"/>
<name>A0ABS6ELD4_9CLOT</name>
<dbReference type="InterPro" id="IPR041365">
    <property type="entry name" value="CspB_prodomain"/>
</dbReference>
<reference evidence="2 3" key="1">
    <citation type="submission" date="2021-06" db="EMBL/GenBank/DDBJ databases">
        <authorList>
            <person name="Sun Q."/>
            <person name="Li D."/>
        </authorList>
    </citation>
    <scope>NUCLEOTIDE SEQUENCE [LARGE SCALE GENOMIC DNA]</scope>
    <source>
        <strain evidence="2 3">MSJ-11</strain>
    </source>
</reference>
<evidence type="ECO:0000313" key="2">
    <source>
        <dbReference type="EMBL" id="MBU5485825.1"/>
    </source>
</evidence>
<protein>
    <recommendedName>
        <fullName evidence="1">Csp protease B prodomain domain-containing protein</fullName>
    </recommendedName>
</protein>